<gene>
    <name evidence="2" type="ORF">ASZ90_006963</name>
</gene>
<comment type="caution">
    <text evidence="2">The sequence shown here is derived from an EMBL/GenBank/DDBJ whole genome shotgun (WGS) entry which is preliminary data.</text>
</comment>
<accession>A0A0W8FR24</accession>
<protein>
    <recommendedName>
        <fullName evidence="1">Coenzyme Q-binding protein COQ10 START domain-containing protein</fullName>
    </recommendedName>
</protein>
<dbReference type="CDD" id="cd07812">
    <property type="entry name" value="SRPBCC"/>
    <property type="match status" value="1"/>
</dbReference>
<evidence type="ECO:0000313" key="2">
    <source>
        <dbReference type="EMBL" id="KUG23302.1"/>
    </source>
</evidence>
<proteinExistence type="predicted"/>
<dbReference type="InterPro" id="IPR023393">
    <property type="entry name" value="START-like_dom_sf"/>
</dbReference>
<name>A0A0W8FR24_9ZZZZ</name>
<reference evidence="2" key="1">
    <citation type="journal article" date="2015" name="Proc. Natl. Acad. Sci. U.S.A.">
        <title>Networks of energetic and metabolic interactions define dynamics in microbial communities.</title>
        <authorList>
            <person name="Embree M."/>
            <person name="Liu J.K."/>
            <person name="Al-Bassam M.M."/>
            <person name="Zengler K."/>
        </authorList>
    </citation>
    <scope>NUCLEOTIDE SEQUENCE</scope>
</reference>
<dbReference type="AlphaFoldDB" id="A0A0W8FR24"/>
<dbReference type="InterPro" id="IPR005031">
    <property type="entry name" value="COQ10_START"/>
</dbReference>
<dbReference type="SUPFAM" id="SSF55961">
    <property type="entry name" value="Bet v1-like"/>
    <property type="match status" value="1"/>
</dbReference>
<sequence>MFKNYFATFTVLVFLLSGGINPASANAAEMVARNKPWPFVSLPQDMDYNTLIPLLEKGEVNMNYFNKDGSYKQATVLCLIAAPPAKVWPNVVDFDNYPKYMPRVGSLGILKRDPIEPWIYYELEIPGPNYYFTVRVHEDCPRSVDFIPEKYKGADLTGSWRYELHPVDNGAKTVLVFKMFCDTRDQSWILRQVLKMDPTMEMPLNLGVNLSTGIINLQAIKRRTEGTQ</sequence>
<feature type="domain" description="Coenzyme Q-binding protein COQ10 START" evidence="1">
    <location>
        <begin position="80"/>
        <end position="178"/>
    </location>
</feature>
<organism evidence="2">
    <name type="scientific">hydrocarbon metagenome</name>
    <dbReference type="NCBI Taxonomy" id="938273"/>
    <lineage>
        <taxon>unclassified sequences</taxon>
        <taxon>metagenomes</taxon>
        <taxon>ecological metagenomes</taxon>
    </lineage>
</organism>
<dbReference type="EMBL" id="LNQE01000914">
    <property type="protein sequence ID" value="KUG23302.1"/>
    <property type="molecule type" value="Genomic_DNA"/>
</dbReference>
<dbReference type="Pfam" id="PF03364">
    <property type="entry name" value="Polyketide_cyc"/>
    <property type="match status" value="1"/>
</dbReference>
<dbReference type="Gene3D" id="3.30.530.20">
    <property type="match status" value="1"/>
</dbReference>
<evidence type="ECO:0000259" key="1">
    <source>
        <dbReference type="Pfam" id="PF03364"/>
    </source>
</evidence>